<keyword evidence="2" id="KW-1185">Reference proteome</keyword>
<proteinExistence type="predicted"/>
<dbReference type="AlphaFoldDB" id="A0AAN7UZ96"/>
<gene>
    <name evidence="1" type="ORF">RRF57_011273</name>
</gene>
<accession>A0AAN7UZ96</accession>
<evidence type="ECO:0000313" key="1">
    <source>
        <dbReference type="EMBL" id="KAK5635561.1"/>
    </source>
</evidence>
<reference evidence="1 2" key="1">
    <citation type="submission" date="2023-10" db="EMBL/GenBank/DDBJ databases">
        <title>Draft genome sequence of Xylaria bambusicola isolate GMP-LS, the root and basal stem rot pathogen of sugarcane in Indonesia.</title>
        <authorList>
            <person name="Selvaraj P."/>
            <person name="Muralishankar V."/>
            <person name="Muruganantham S."/>
            <person name="Sp S."/>
            <person name="Haryani S."/>
            <person name="Lau K.J.X."/>
            <person name="Naqvi N.I."/>
        </authorList>
    </citation>
    <scope>NUCLEOTIDE SEQUENCE [LARGE SCALE GENOMIC DNA]</scope>
    <source>
        <strain evidence="1">GMP-LS</strain>
    </source>
</reference>
<sequence>MCLRDVLTNSSNFRCEDFKESDWTLFKLGISFAISQDISICVDNLTWFGRVGRKSQEFTSSQIILVCVEIELPSKEIQLDSESTRDLQWPLLSWSSEEV</sequence>
<evidence type="ECO:0000313" key="2">
    <source>
        <dbReference type="Proteomes" id="UP001305414"/>
    </source>
</evidence>
<dbReference type="EMBL" id="JAWHQM010000055">
    <property type="protein sequence ID" value="KAK5635561.1"/>
    <property type="molecule type" value="Genomic_DNA"/>
</dbReference>
<dbReference type="Proteomes" id="UP001305414">
    <property type="component" value="Unassembled WGS sequence"/>
</dbReference>
<comment type="caution">
    <text evidence="1">The sequence shown here is derived from an EMBL/GenBank/DDBJ whole genome shotgun (WGS) entry which is preliminary data.</text>
</comment>
<name>A0AAN7UZ96_9PEZI</name>
<organism evidence="1 2">
    <name type="scientific">Xylaria bambusicola</name>
    <dbReference type="NCBI Taxonomy" id="326684"/>
    <lineage>
        <taxon>Eukaryota</taxon>
        <taxon>Fungi</taxon>
        <taxon>Dikarya</taxon>
        <taxon>Ascomycota</taxon>
        <taxon>Pezizomycotina</taxon>
        <taxon>Sordariomycetes</taxon>
        <taxon>Xylariomycetidae</taxon>
        <taxon>Xylariales</taxon>
        <taxon>Xylariaceae</taxon>
        <taxon>Xylaria</taxon>
    </lineage>
</organism>
<protein>
    <submittedName>
        <fullName evidence="1">Uncharacterized protein</fullName>
    </submittedName>
</protein>